<keyword evidence="2" id="KW-1185">Reference proteome</keyword>
<dbReference type="KEGG" id="dti:Desti_1096"/>
<proteinExistence type="predicted"/>
<dbReference type="EMBL" id="CP003360">
    <property type="protein sequence ID" value="AFM23810.1"/>
    <property type="molecule type" value="Genomic_DNA"/>
</dbReference>
<evidence type="ECO:0000313" key="1">
    <source>
        <dbReference type="EMBL" id="AFM23810.1"/>
    </source>
</evidence>
<organism evidence="1 2">
    <name type="scientific">Desulfomonile tiedjei (strain ATCC 49306 / DSM 6799 / DCB-1)</name>
    <dbReference type="NCBI Taxonomy" id="706587"/>
    <lineage>
        <taxon>Bacteria</taxon>
        <taxon>Pseudomonadati</taxon>
        <taxon>Thermodesulfobacteriota</taxon>
        <taxon>Desulfomonilia</taxon>
        <taxon>Desulfomonilales</taxon>
        <taxon>Desulfomonilaceae</taxon>
        <taxon>Desulfomonile</taxon>
    </lineage>
</organism>
<accession>I4C2L9</accession>
<dbReference type="STRING" id="706587.Desti_1096"/>
<gene>
    <name evidence="1" type="ordered locus">Desti_1096</name>
</gene>
<reference evidence="2" key="1">
    <citation type="submission" date="2012-06" db="EMBL/GenBank/DDBJ databases">
        <title>Complete sequence of chromosome of Desulfomonile tiedjei DSM 6799.</title>
        <authorList>
            <person name="Lucas S."/>
            <person name="Copeland A."/>
            <person name="Lapidus A."/>
            <person name="Glavina del Rio T."/>
            <person name="Dalin E."/>
            <person name="Tice H."/>
            <person name="Bruce D."/>
            <person name="Goodwin L."/>
            <person name="Pitluck S."/>
            <person name="Peters L."/>
            <person name="Ovchinnikova G."/>
            <person name="Zeytun A."/>
            <person name="Lu M."/>
            <person name="Kyrpides N."/>
            <person name="Mavromatis K."/>
            <person name="Ivanova N."/>
            <person name="Brettin T."/>
            <person name="Detter J.C."/>
            <person name="Han C."/>
            <person name="Larimer F."/>
            <person name="Land M."/>
            <person name="Hauser L."/>
            <person name="Markowitz V."/>
            <person name="Cheng J.-F."/>
            <person name="Hugenholtz P."/>
            <person name="Woyke T."/>
            <person name="Wu D."/>
            <person name="Spring S."/>
            <person name="Schroeder M."/>
            <person name="Brambilla E."/>
            <person name="Klenk H.-P."/>
            <person name="Eisen J.A."/>
        </authorList>
    </citation>
    <scope>NUCLEOTIDE SEQUENCE [LARGE SCALE GENOMIC DNA]</scope>
    <source>
        <strain evidence="2">ATCC 49306 / DSM 6799 / DCB-1</strain>
    </source>
</reference>
<dbReference type="Proteomes" id="UP000006055">
    <property type="component" value="Chromosome"/>
</dbReference>
<protein>
    <submittedName>
        <fullName evidence="1">Uncharacterized protein</fullName>
    </submittedName>
</protein>
<dbReference type="AlphaFoldDB" id="I4C2L9"/>
<dbReference type="HOGENOM" id="CLU_1675086_0_0_7"/>
<sequence>MSLSAEEREDIRREEMLKKAKGYKLKLLDDIAIRDEALAALNQEPESDRKLIRRNLWNLLVEDLRRKEEVLKYTEVMELLAPHKAPILKEFRAAFRSEMKDSLSDKKKIVHKERKRLSALGISGSAVVPKIGTKAEEDDFVSVIEEFREKLADSAVA</sequence>
<name>I4C2L9_DESTA</name>
<evidence type="ECO:0000313" key="2">
    <source>
        <dbReference type="Proteomes" id="UP000006055"/>
    </source>
</evidence>